<evidence type="ECO:0000256" key="5">
    <source>
        <dbReference type="ARBA" id="ARBA00023163"/>
    </source>
</evidence>
<keyword evidence="10" id="KW-1185">Reference proteome</keyword>
<keyword evidence="2" id="KW-0479">Metal-binding</keyword>
<evidence type="ECO:0000256" key="4">
    <source>
        <dbReference type="ARBA" id="ARBA00023125"/>
    </source>
</evidence>
<dbReference type="InterPro" id="IPR051089">
    <property type="entry name" value="prtT"/>
</dbReference>
<proteinExistence type="predicted"/>
<dbReference type="InterPro" id="IPR001138">
    <property type="entry name" value="Zn2Cys6_DnaBD"/>
</dbReference>
<dbReference type="GO" id="GO:0000976">
    <property type="term" value="F:transcription cis-regulatory region binding"/>
    <property type="evidence" value="ECO:0007669"/>
    <property type="project" value="TreeGrafter"/>
</dbReference>
<sequence length="591" mass="66153">MSARRRACEACHVLKARCDPSEGDADICERCWRLGKECVPAPRKLQRDRIAELEAQVEQLTKLLQSQGVSDKPSTTADVKKRKLSDGNPKEVKTESSPALAPSKDVLDYIDGQVSRAQQRQVLDAYQKRIMRVSPYIQNADMDLVKLRKTPLLLLSILAFPNTGVLASDLQHDMAERAISDFQAKMIAAGERNLELVQSLLISVFWFRARPGFKHATIMQLIYLAVGMAADLGIGGPQASYDPGVAFDKMEDADSVEARRIWLSCFIASSGMTTILRRPDSNPWTFYHNDSLNAIRNYSSKPEDRLFCQIVHAEEICQRITTRLELADFTRFWDLSDPSVEVIFSQLRLSIDDWAVKIPQDLRRPELMFYQQIALIYLNEPVLHTQFNKSTFCPPLLPEKMTPSDFACPTVTVNHVAALYALKDACHGALNIATSLPVTTVLSTSSLCYSPRILYALFMLLKLYIAVTAHGNTYGIVLSRSELYFEYYLDKVKALGDALAVADAGTTKSFVTQIIQASTKLGEWFQSYSKIIEQYEKDSNASQYDTFLATSGAVDAMAIPAELDLGAAKFFEDDYMLNNLFAEEIVPLPPS</sequence>
<reference evidence="9" key="1">
    <citation type="submission" date="2020-04" db="EMBL/GenBank/DDBJ databases">
        <title>Draft genome resource of the tomato pathogen Pseudocercospora fuligena.</title>
        <authorList>
            <person name="Zaccaron A."/>
        </authorList>
    </citation>
    <scope>NUCLEOTIDE SEQUENCE</scope>
    <source>
        <strain evidence="9">PF001</strain>
    </source>
</reference>
<dbReference type="OrthoDB" id="3365636at2759"/>
<dbReference type="SUPFAM" id="SSF57701">
    <property type="entry name" value="Zn2/Cys6 DNA-binding domain"/>
    <property type="match status" value="1"/>
</dbReference>
<keyword evidence="4" id="KW-0238">DNA-binding</keyword>
<dbReference type="InterPro" id="IPR007219">
    <property type="entry name" value="XnlR_reg_dom"/>
</dbReference>
<protein>
    <recommendedName>
        <fullName evidence="8">Zn(2)-C6 fungal-type domain-containing protein</fullName>
    </recommendedName>
</protein>
<evidence type="ECO:0000256" key="6">
    <source>
        <dbReference type="ARBA" id="ARBA00023242"/>
    </source>
</evidence>
<dbReference type="PANTHER" id="PTHR31845:SF39">
    <property type="entry name" value="TRANSCRIPTION FACTOR PBCR-RELATED"/>
    <property type="match status" value="1"/>
</dbReference>
<feature type="region of interest" description="Disordered" evidence="7">
    <location>
        <begin position="65"/>
        <end position="99"/>
    </location>
</feature>
<evidence type="ECO:0000256" key="7">
    <source>
        <dbReference type="SAM" id="MobiDB-lite"/>
    </source>
</evidence>
<dbReference type="PANTHER" id="PTHR31845">
    <property type="entry name" value="FINGER DOMAIN PROTEIN, PUTATIVE-RELATED"/>
    <property type="match status" value="1"/>
</dbReference>
<dbReference type="EMBL" id="JABCIY010000011">
    <property type="protein sequence ID" value="KAF7197572.1"/>
    <property type="molecule type" value="Genomic_DNA"/>
</dbReference>
<dbReference type="Gene3D" id="4.10.240.10">
    <property type="entry name" value="Zn(2)-C6 fungal-type DNA-binding domain"/>
    <property type="match status" value="1"/>
</dbReference>
<keyword evidence="6" id="KW-0539">Nucleus</keyword>
<name>A0A8H6RVB3_9PEZI</name>
<dbReference type="GO" id="GO:0008270">
    <property type="term" value="F:zinc ion binding"/>
    <property type="evidence" value="ECO:0007669"/>
    <property type="project" value="InterPro"/>
</dbReference>
<dbReference type="GO" id="GO:0000981">
    <property type="term" value="F:DNA-binding transcription factor activity, RNA polymerase II-specific"/>
    <property type="evidence" value="ECO:0007669"/>
    <property type="project" value="InterPro"/>
</dbReference>
<dbReference type="Pfam" id="PF00172">
    <property type="entry name" value="Zn_clus"/>
    <property type="match status" value="1"/>
</dbReference>
<gene>
    <name evidence="9" type="ORF">HII31_01075</name>
</gene>
<feature type="compositionally biased region" description="Polar residues" evidence="7">
    <location>
        <begin position="65"/>
        <end position="77"/>
    </location>
</feature>
<dbReference type="CDD" id="cd12148">
    <property type="entry name" value="fungal_TF_MHR"/>
    <property type="match status" value="1"/>
</dbReference>
<evidence type="ECO:0000259" key="8">
    <source>
        <dbReference type="PROSITE" id="PS00463"/>
    </source>
</evidence>
<dbReference type="Proteomes" id="UP000660729">
    <property type="component" value="Unassembled WGS sequence"/>
</dbReference>
<comment type="subcellular location">
    <subcellularLocation>
        <location evidence="1">Nucleus</location>
    </subcellularLocation>
</comment>
<evidence type="ECO:0000256" key="1">
    <source>
        <dbReference type="ARBA" id="ARBA00004123"/>
    </source>
</evidence>
<accession>A0A8H6RVB3</accession>
<keyword evidence="5" id="KW-0804">Transcription</keyword>
<evidence type="ECO:0000313" key="9">
    <source>
        <dbReference type="EMBL" id="KAF7197572.1"/>
    </source>
</evidence>
<dbReference type="GO" id="GO:0005634">
    <property type="term" value="C:nucleus"/>
    <property type="evidence" value="ECO:0007669"/>
    <property type="project" value="UniProtKB-SubCell"/>
</dbReference>
<comment type="caution">
    <text evidence="9">The sequence shown here is derived from an EMBL/GenBank/DDBJ whole genome shotgun (WGS) entry which is preliminary data.</text>
</comment>
<evidence type="ECO:0000313" key="10">
    <source>
        <dbReference type="Proteomes" id="UP000660729"/>
    </source>
</evidence>
<keyword evidence="3" id="KW-0805">Transcription regulation</keyword>
<dbReference type="InterPro" id="IPR036864">
    <property type="entry name" value="Zn2-C6_fun-type_DNA-bd_sf"/>
</dbReference>
<feature type="domain" description="Zn(2)-C6 fungal-type" evidence="8">
    <location>
        <begin position="7"/>
        <end position="38"/>
    </location>
</feature>
<evidence type="ECO:0000256" key="3">
    <source>
        <dbReference type="ARBA" id="ARBA00023015"/>
    </source>
</evidence>
<dbReference type="SMART" id="SM00066">
    <property type="entry name" value="GAL4"/>
    <property type="match status" value="1"/>
</dbReference>
<dbReference type="GO" id="GO:0006351">
    <property type="term" value="P:DNA-templated transcription"/>
    <property type="evidence" value="ECO:0007669"/>
    <property type="project" value="InterPro"/>
</dbReference>
<feature type="compositionally biased region" description="Basic and acidic residues" evidence="7">
    <location>
        <begin position="84"/>
        <end position="94"/>
    </location>
</feature>
<dbReference type="PROSITE" id="PS00463">
    <property type="entry name" value="ZN2_CY6_FUNGAL_1"/>
    <property type="match status" value="1"/>
</dbReference>
<dbReference type="CDD" id="cd00067">
    <property type="entry name" value="GAL4"/>
    <property type="match status" value="1"/>
</dbReference>
<dbReference type="AlphaFoldDB" id="A0A8H6RVB3"/>
<dbReference type="Pfam" id="PF04082">
    <property type="entry name" value="Fungal_trans"/>
    <property type="match status" value="1"/>
</dbReference>
<organism evidence="9 10">
    <name type="scientific">Pseudocercospora fuligena</name>
    <dbReference type="NCBI Taxonomy" id="685502"/>
    <lineage>
        <taxon>Eukaryota</taxon>
        <taxon>Fungi</taxon>
        <taxon>Dikarya</taxon>
        <taxon>Ascomycota</taxon>
        <taxon>Pezizomycotina</taxon>
        <taxon>Dothideomycetes</taxon>
        <taxon>Dothideomycetidae</taxon>
        <taxon>Mycosphaerellales</taxon>
        <taxon>Mycosphaerellaceae</taxon>
        <taxon>Pseudocercospora</taxon>
    </lineage>
</organism>
<evidence type="ECO:0000256" key="2">
    <source>
        <dbReference type="ARBA" id="ARBA00022723"/>
    </source>
</evidence>